<evidence type="ECO:0000313" key="3">
    <source>
        <dbReference type="EMBL" id="WOF15635.1"/>
    </source>
</evidence>
<dbReference type="Proteomes" id="UP001301797">
    <property type="component" value="Chromosome"/>
</dbReference>
<name>A0AA97FA26_9EURY</name>
<dbReference type="KEGG" id="mefw:F1737_02500"/>
<reference evidence="3 4" key="1">
    <citation type="submission" date="2019-09" db="EMBL/GenBank/DDBJ databases">
        <title>The complete genome of Methanoplanus sp. FWC-SCC4.</title>
        <authorList>
            <person name="Chen S.-C."/>
            <person name="Zhou Y.-Z."/>
            <person name="Lai M.-C."/>
        </authorList>
    </citation>
    <scope>NUCLEOTIDE SEQUENCE [LARGE SCALE GENOMIC DNA]</scope>
    <source>
        <strain evidence="3 4">FWC-SCC4</strain>
    </source>
</reference>
<dbReference type="GO" id="GO:0003676">
    <property type="term" value="F:nucleic acid binding"/>
    <property type="evidence" value="ECO:0007669"/>
    <property type="project" value="InterPro"/>
</dbReference>
<accession>A0AA97FA26</accession>
<dbReference type="RefSeq" id="WP_317137208.1">
    <property type="nucleotide sequence ID" value="NZ_CP043875.1"/>
</dbReference>
<gene>
    <name evidence="3" type="ORF">F1737_02500</name>
</gene>
<proteinExistence type="predicted"/>
<dbReference type="InterPro" id="IPR001667">
    <property type="entry name" value="DDH_dom"/>
</dbReference>
<dbReference type="Pfam" id="PF01368">
    <property type="entry name" value="DHH"/>
    <property type="match status" value="1"/>
</dbReference>
<evidence type="ECO:0000259" key="1">
    <source>
        <dbReference type="Pfam" id="PF01368"/>
    </source>
</evidence>
<dbReference type="GeneID" id="85229003"/>
<evidence type="ECO:0000259" key="2">
    <source>
        <dbReference type="Pfam" id="PF02272"/>
    </source>
</evidence>
<organism evidence="3 4">
    <name type="scientific">Methanochimaera problematica</name>
    <dbReference type="NCBI Taxonomy" id="2609417"/>
    <lineage>
        <taxon>Archaea</taxon>
        <taxon>Methanobacteriati</taxon>
        <taxon>Methanobacteriota</taxon>
        <taxon>Stenosarchaea group</taxon>
        <taxon>Methanomicrobia</taxon>
        <taxon>Methanomicrobiales</taxon>
        <taxon>Methanomicrobiaceae</taxon>
        <taxon>Methanochimaera</taxon>
    </lineage>
</organism>
<keyword evidence="4" id="KW-1185">Reference proteome</keyword>
<dbReference type="EMBL" id="CP043875">
    <property type="protein sequence ID" value="WOF15635.1"/>
    <property type="molecule type" value="Genomic_DNA"/>
</dbReference>
<dbReference type="InterPro" id="IPR003156">
    <property type="entry name" value="DHHA1_dom"/>
</dbReference>
<dbReference type="InterPro" id="IPR051673">
    <property type="entry name" value="SSDNA_exonuclease_RecJ"/>
</dbReference>
<dbReference type="SUPFAM" id="SSF64182">
    <property type="entry name" value="DHH phosphoesterases"/>
    <property type="match status" value="1"/>
</dbReference>
<evidence type="ECO:0000313" key="4">
    <source>
        <dbReference type="Proteomes" id="UP001301797"/>
    </source>
</evidence>
<dbReference type="GO" id="GO:0004527">
    <property type="term" value="F:exonuclease activity"/>
    <property type="evidence" value="ECO:0007669"/>
    <property type="project" value="UniProtKB-KW"/>
</dbReference>
<feature type="domain" description="DDH" evidence="1">
    <location>
        <begin position="20"/>
        <end position="133"/>
    </location>
</feature>
<protein>
    <submittedName>
        <fullName evidence="3">DHH family phosphoesterase</fullName>
    </submittedName>
</protein>
<dbReference type="InterPro" id="IPR038763">
    <property type="entry name" value="DHH_sf"/>
</dbReference>
<dbReference type="AlphaFoldDB" id="A0AA97FA26"/>
<dbReference type="Pfam" id="PF02272">
    <property type="entry name" value="DHHA1"/>
    <property type="match status" value="1"/>
</dbReference>
<sequence>MSIEAAAGHIAEKLSETEFVRVYGHHDADGIASATIMCHALHRLGKKFHLTIKNRISSDDIKNDEPTLLCDLGASLEELPDDTVVIDHHVPYFNGEYHINPRLHNIDGEKELSSSGLAYLVANHMGDNRDLCGLAILGMIGDKQTISGKNQEIVTEGIGNQIIVPKRGLTLAGRDTREKLYTATDPYLPGISGNLDSVDEILLKYSDDDDYRYEDLNSMIILKIAEKTNETAMQSLWGNTYELERGVIHDAHSLAAVVESCGLSNRGGLGVTLCLRNTENVKEAWEIAIKHRLNVISEINSAKTIEEELPVFEISKPSVSSCVADTISNNGLYNTPVFTIARNDDNYSVSARCPPGVEFDLSEFMKNLAEKTGGSGGGHFSRAGGIFGEDGLSIFKNEVKEALT</sequence>
<dbReference type="Gene3D" id="3.90.1640.30">
    <property type="match status" value="1"/>
</dbReference>
<dbReference type="PANTHER" id="PTHR30255">
    <property type="entry name" value="SINGLE-STRANDED-DNA-SPECIFIC EXONUCLEASE RECJ"/>
    <property type="match status" value="1"/>
</dbReference>
<feature type="domain" description="DHHA1" evidence="2">
    <location>
        <begin position="323"/>
        <end position="401"/>
    </location>
</feature>
<dbReference type="PANTHER" id="PTHR30255:SF2">
    <property type="entry name" value="SINGLE-STRANDED-DNA-SPECIFIC EXONUCLEASE RECJ"/>
    <property type="match status" value="1"/>
</dbReference>